<gene>
    <name evidence="7" type="primary">ybeY</name>
    <name evidence="8" type="ORF">FHS76_000225</name>
</gene>
<dbReference type="PANTHER" id="PTHR46986">
    <property type="entry name" value="ENDORIBONUCLEASE YBEY, CHLOROPLASTIC"/>
    <property type="match status" value="1"/>
</dbReference>
<evidence type="ECO:0000256" key="3">
    <source>
        <dbReference type="ARBA" id="ARBA00022723"/>
    </source>
</evidence>
<dbReference type="GO" id="GO:0005737">
    <property type="term" value="C:cytoplasm"/>
    <property type="evidence" value="ECO:0007669"/>
    <property type="project" value="UniProtKB-SubCell"/>
</dbReference>
<evidence type="ECO:0000313" key="8">
    <source>
        <dbReference type="EMBL" id="MBB5700387.1"/>
    </source>
</evidence>
<feature type="binding site" evidence="7">
    <location>
        <position position="122"/>
    </location>
    <ligand>
        <name>Zn(2+)</name>
        <dbReference type="ChEBI" id="CHEBI:29105"/>
        <note>catalytic</note>
    </ligand>
</feature>
<keyword evidence="3 7" id="KW-0479">Metal-binding</keyword>
<dbReference type="GO" id="GO:0004521">
    <property type="term" value="F:RNA endonuclease activity"/>
    <property type="evidence" value="ECO:0007669"/>
    <property type="project" value="UniProtKB-UniRule"/>
</dbReference>
<sequence length="162" mass="17932">MSDNAIHIDIMVEAGNWSDEPTLEALVRKSVEAGWEVLGLKSAESELSVVFTDDASIQVLNAEWRGKDKPTNVLSFPAFPVKAGSQPGPMLGDIVIARQTVEREALEERKPLENHLTHLVVHGFLHLLGYDHETDEEAEVMEGKEREILHALAIPDPYAVSE</sequence>
<evidence type="ECO:0000256" key="6">
    <source>
        <dbReference type="ARBA" id="ARBA00022833"/>
    </source>
</evidence>
<evidence type="ECO:0000256" key="5">
    <source>
        <dbReference type="ARBA" id="ARBA00022801"/>
    </source>
</evidence>
<dbReference type="InterPro" id="IPR002036">
    <property type="entry name" value="YbeY"/>
</dbReference>
<dbReference type="InterPro" id="IPR020549">
    <property type="entry name" value="YbeY_CS"/>
</dbReference>
<feature type="binding site" evidence="7">
    <location>
        <position position="126"/>
    </location>
    <ligand>
        <name>Zn(2+)</name>
        <dbReference type="ChEBI" id="CHEBI:29105"/>
        <note>catalytic</note>
    </ligand>
</feature>
<comment type="subcellular location">
    <subcellularLocation>
        <location evidence="7">Cytoplasm</location>
    </subcellularLocation>
</comment>
<organism evidence="8 9">
    <name type="scientific">Brucella daejeonensis</name>
    <dbReference type="NCBI Taxonomy" id="659015"/>
    <lineage>
        <taxon>Bacteria</taxon>
        <taxon>Pseudomonadati</taxon>
        <taxon>Pseudomonadota</taxon>
        <taxon>Alphaproteobacteria</taxon>
        <taxon>Hyphomicrobiales</taxon>
        <taxon>Brucellaceae</taxon>
        <taxon>Brucella/Ochrobactrum group</taxon>
        <taxon>Brucella</taxon>
    </lineage>
</organism>
<comment type="caution">
    <text evidence="8">The sequence shown here is derived from an EMBL/GenBank/DDBJ whole genome shotgun (WGS) entry which is preliminary data.</text>
</comment>
<dbReference type="GO" id="GO:0008270">
    <property type="term" value="F:zinc ion binding"/>
    <property type="evidence" value="ECO:0007669"/>
    <property type="project" value="UniProtKB-UniRule"/>
</dbReference>
<keyword evidence="4 7" id="KW-0255">Endonuclease</keyword>
<dbReference type="InterPro" id="IPR023091">
    <property type="entry name" value="MetalPrtase_cat_dom_sf_prd"/>
</dbReference>
<dbReference type="GO" id="GO:0006364">
    <property type="term" value="P:rRNA processing"/>
    <property type="evidence" value="ECO:0007669"/>
    <property type="project" value="UniProtKB-UniRule"/>
</dbReference>
<name>A0A7W9ATY8_9HYPH</name>
<dbReference type="PROSITE" id="PS01306">
    <property type="entry name" value="UPF0054"/>
    <property type="match status" value="1"/>
</dbReference>
<keyword evidence="2 7" id="KW-0540">Nuclease</keyword>
<dbReference type="Proteomes" id="UP000555546">
    <property type="component" value="Unassembled WGS sequence"/>
</dbReference>
<evidence type="ECO:0000256" key="2">
    <source>
        <dbReference type="ARBA" id="ARBA00022722"/>
    </source>
</evidence>
<dbReference type="SUPFAM" id="SSF55486">
    <property type="entry name" value="Metalloproteases ('zincins'), catalytic domain"/>
    <property type="match status" value="1"/>
</dbReference>
<dbReference type="HAMAP" id="MF_00009">
    <property type="entry name" value="Endoribonucl_YbeY"/>
    <property type="match status" value="1"/>
</dbReference>
<keyword evidence="6 7" id="KW-0862">Zinc</keyword>
<comment type="similarity">
    <text evidence="1 7">Belongs to the endoribonuclease YbeY family.</text>
</comment>
<accession>A0A7W9ATY8</accession>
<dbReference type="NCBIfam" id="TIGR00043">
    <property type="entry name" value="rRNA maturation RNase YbeY"/>
    <property type="match status" value="1"/>
</dbReference>
<keyword evidence="7" id="KW-0963">Cytoplasm</keyword>
<evidence type="ECO:0000313" key="9">
    <source>
        <dbReference type="Proteomes" id="UP000555546"/>
    </source>
</evidence>
<evidence type="ECO:0000256" key="4">
    <source>
        <dbReference type="ARBA" id="ARBA00022759"/>
    </source>
</evidence>
<dbReference type="EMBL" id="JACIJG010000001">
    <property type="protein sequence ID" value="MBB5700387.1"/>
    <property type="molecule type" value="Genomic_DNA"/>
</dbReference>
<dbReference type="AlphaFoldDB" id="A0A7W9ATY8"/>
<dbReference type="Pfam" id="PF02130">
    <property type="entry name" value="YbeY"/>
    <property type="match status" value="1"/>
</dbReference>
<comment type="function">
    <text evidence="7">Single strand-specific metallo-endoribonuclease involved in late-stage 70S ribosome quality control and in maturation of the 3' terminus of the 16S rRNA.</text>
</comment>
<protein>
    <recommendedName>
        <fullName evidence="7">Endoribonuclease YbeY</fullName>
        <ecNumber evidence="7">3.1.-.-</ecNumber>
    </recommendedName>
</protein>
<keyword evidence="7" id="KW-0698">rRNA processing</keyword>
<dbReference type="Gene3D" id="3.40.390.30">
    <property type="entry name" value="Metalloproteases ('zincins'), catalytic domain"/>
    <property type="match status" value="1"/>
</dbReference>
<dbReference type="EC" id="3.1.-.-" evidence="7"/>
<evidence type="ECO:0000256" key="7">
    <source>
        <dbReference type="HAMAP-Rule" id="MF_00009"/>
    </source>
</evidence>
<proteinExistence type="inferred from homology"/>
<dbReference type="PANTHER" id="PTHR46986:SF1">
    <property type="entry name" value="ENDORIBONUCLEASE YBEY, CHLOROPLASTIC"/>
    <property type="match status" value="1"/>
</dbReference>
<keyword evidence="5 7" id="KW-0378">Hydrolase</keyword>
<keyword evidence="7" id="KW-0690">Ribosome biogenesis</keyword>
<keyword evidence="9" id="KW-1185">Reference proteome</keyword>
<reference evidence="8 9" key="1">
    <citation type="submission" date="2020-08" db="EMBL/GenBank/DDBJ databases">
        <title>Genomic Encyclopedia of Type Strains, Phase IV (KMG-IV): sequencing the most valuable type-strain genomes for metagenomic binning, comparative biology and taxonomic classification.</title>
        <authorList>
            <person name="Goeker M."/>
        </authorList>
    </citation>
    <scope>NUCLEOTIDE SEQUENCE [LARGE SCALE GENOMIC DNA]</scope>
    <source>
        <strain evidence="8 9">DSM 26944</strain>
    </source>
</reference>
<dbReference type="RefSeq" id="WP_183646821.1">
    <property type="nucleotide sequence ID" value="NZ_JACIJG010000001.1"/>
</dbReference>
<feature type="binding site" evidence="7">
    <location>
        <position position="132"/>
    </location>
    <ligand>
        <name>Zn(2+)</name>
        <dbReference type="ChEBI" id="CHEBI:29105"/>
        <note>catalytic</note>
    </ligand>
</feature>
<dbReference type="GO" id="GO:0004222">
    <property type="term" value="F:metalloendopeptidase activity"/>
    <property type="evidence" value="ECO:0007669"/>
    <property type="project" value="InterPro"/>
</dbReference>
<comment type="cofactor">
    <cofactor evidence="7">
        <name>Zn(2+)</name>
        <dbReference type="ChEBI" id="CHEBI:29105"/>
    </cofactor>
    <text evidence="7">Binds 1 zinc ion.</text>
</comment>
<evidence type="ECO:0000256" key="1">
    <source>
        <dbReference type="ARBA" id="ARBA00010875"/>
    </source>
</evidence>